<evidence type="ECO:0000313" key="2">
    <source>
        <dbReference type="EMBL" id="GFS84599.1"/>
    </source>
</evidence>
<dbReference type="AlphaFoldDB" id="A0A8X6MYR8"/>
<reference evidence="2" key="1">
    <citation type="submission" date="2020-08" db="EMBL/GenBank/DDBJ databases">
        <title>Multicomponent nature underlies the extraordinary mechanical properties of spider dragline silk.</title>
        <authorList>
            <person name="Kono N."/>
            <person name="Nakamura H."/>
            <person name="Mori M."/>
            <person name="Yoshida Y."/>
            <person name="Ohtoshi R."/>
            <person name="Malay A.D."/>
            <person name="Moran D.A.P."/>
            <person name="Tomita M."/>
            <person name="Numata K."/>
            <person name="Arakawa K."/>
        </authorList>
    </citation>
    <scope>NUCLEOTIDE SEQUENCE</scope>
</reference>
<dbReference type="EMBL" id="BMAW01098390">
    <property type="protein sequence ID" value="GFS84599.1"/>
    <property type="molecule type" value="Genomic_DNA"/>
</dbReference>
<name>A0A8X6MYR8_NEPPI</name>
<feature type="region of interest" description="Disordered" evidence="1">
    <location>
        <begin position="1"/>
        <end position="23"/>
    </location>
</feature>
<dbReference type="Proteomes" id="UP000887013">
    <property type="component" value="Unassembled WGS sequence"/>
</dbReference>
<evidence type="ECO:0000313" key="3">
    <source>
        <dbReference type="Proteomes" id="UP000887013"/>
    </source>
</evidence>
<feature type="compositionally biased region" description="Basic residues" evidence="1">
    <location>
        <begin position="1"/>
        <end position="12"/>
    </location>
</feature>
<accession>A0A8X6MYR8</accession>
<proteinExistence type="predicted"/>
<sequence>MKAWKRFRTAHRQVKEETSEESTSCSKKVSTNDLDCLLGFLQDEVEKRILIATQSFDQSKKSQAISIIAEKLMRGNCNLEYHQLQTFWHQI</sequence>
<comment type="caution">
    <text evidence="2">The sequence shown here is derived from an EMBL/GenBank/DDBJ whole genome shotgun (WGS) entry which is preliminary data.</text>
</comment>
<organism evidence="2 3">
    <name type="scientific">Nephila pilipes</name>
    <name type="common">Giant wood spider</name>
    <name type="synonym">Nephila maculata</name>
    <dbReference type="NCBI Taxonomy" id="299642"/>
    <lineage>
        <taxon>Eukaryota</taxon>
        <taxon>Metazoa</taxon>
        <taxon>Ecdysozoa</taxon>
        <taxon>Arthropoda</taxon>
        <taxon>Chelicerata</taxon>
        <taxon>Arachnida</taxon>
        <taxon>Araneae</taxon>
        <taxon>Araneomorphae</taxon>
        <taxon>Entelegynae</taxon>
        <taxon>Araneoidea</taxon>
        <taxon>Nephilidae</taxon>
        <taxon>Nephila</taxon>
    </lineage>
</organism>
<protein>
    <submittedName>
        <fullName evidence="2">Uncharacterized protein</fullName>
    </submittedName>
</protein>
<gene>
    <name evidence="2" type="ORF">NPIL_179731</name>
</gene>
<evidence type="ECO:0000256" key="1">
    <source>
        <dbReference type="SAM" id="MobiDB-lite"/>
    </source>
</evidence>
<keyword evidence="3" id="KW-1185">Reference proteome</keyword>